<evidence type="ECO:0000256" key="1">
    <source>
        <dbReference type="ARBA" id="ARBA00004496"/>
    </source>
</evidence>
<dbReference type="AlphaFoldDB" id="A0A2U2ANT2"/>
<comment type="similarity">
    <text evidence="2 6">Belongs to the RRF family.</text>
</comment>
<dbReference type="InterPro" id="IPR023584">
    <property type="entry name" value="Ribosome_recyc_fac_dom"/>
</dbReference>
<accession>A0A2U2ANT2</accession>
<dbReference type="CDD" id="cd00520">
    <property type="entry name" value="RRF"/>
    <property type="match status" value="1"/>
</dbReference>
<comment type="subcellular location">
    <subcellularLocation>
        <location evidence="1 6">Cytoplasm</location>
    </subcellularLocation>
</comment>
<keyword evidence="9" id="KW-1185">Reference proteome</keyword>
<dbReference type="InterPro" id="IPR002661">
    <property type="entry name" value="Ribosome_recyc_fac"/>
</dbReference>
<comment type="function">
    <text evidence="5 6">Responsible for the release of ribosomes from messenger RNA at the termination of protein biosynthesis. May increase the efficiency of translation by recycling ribosomes from one round of translation to another.</text>
</comment>
<dbReference type="NCBIfam" id="TIGR00496">
    <property type="entry name" value="frr"/>
    <property type="match status" value="1"/>
</dbReference>
<proteinExistence type="inferred from homology"/>
<gene>
    <name evidence="6" type="primary">frr</name>
    <name evidence="8" type="ORF">DC082_04585</name>
</gene>
<organism evidence="8 9">
    <name type="scientific">Ignatzschineria indica</name>
    <dbReference type="NCBI Taxonomy" id="472583"/>
    <lineage>
        <taxon>Bacteria</taxon>
        <taxon>Pseudomonadati</taxon>
        <taxon>Pseudomonadota</taxon>
        <taxon>Gammaproteobacteria</taxon>
        <taxon>Cardiobacteriales</taxon>
        <taxon>Ignatzschineriaceae</taxon>
        <taxon>Ignatzschineria</taxon>
    </lineage>
</organism>
<dbReference type="GO" id="GO:0005829">
    <property type="term" value="C:cytosol"/>
    <property type="evidence" value="ECO:0007669"/>
    <property type="project" value="GOC"/>
</dbReference>
<dbReference type="HAMAP" id="MF_00040">
    <property type="entry name" value="RRF"/>
    <property type="match status" value="1"/>
</dbReference>
<dbReference type="SUPFAM" id="SSF55194">
    <property type="entry name" value="Ribosome recycling factor, RRF"/>
    <property type="match status" value="1"/>
</dbReference>
<sequence>MTQNIIKDAKTRMDKSVDALASALGKIRTGRAHISILDHIEVEYYGSMVPLSQVANLTVQDSRTLGVAPWEKQMVGPIEKAIIDSDLGLNPATTGTLIRIPLPPLTEERRKELVKLVGGEAEQAKVAVRNIRRDANNQISALEKEGEISEDVQRRTEDEIQKLTDATIKKIDEVLAAKEEELMEI</sequence>
<evidence type="ECO:0000256" key="5">
    <source>
        <dbReference type="ARBA" id="ARBA00025050"/>
    </source>
</evidence>
<evidence type="ECO:0000259" key="7">
    <source>
        <dbReference type="Pfam" id="PF01765"/>
    </source>
</evidence>
<evidence type="ECO:0000313" key="9">
    <source>
        <dbReference type="Proteomes" id="UP000244948"/>
    </source>
</evidence>
<dbReference type="GO" id="GO:0043023">
    <property type="term" value="F:ribosomal large subunit binding"/>
    <property type="evidence" value="ECO:0007669"/>
    <property type="project" value="TreeGrafter"/>
</dbReference>
<dbReference type="Gene3D" id="3.30.1360.40">
    <property type="match status" value="1"/>
</dbReference>
<keyword evidence="3 6" id="KW-0963">Cytoplasm</keyword>
<dbReference type="FunFam" id="3.30.1360.40:FF:000001">
    <property type="entry name" value="Ribosome-recycling factor"/>
    <property type="match status" value="1"/>
</dbReference>
<protein>
    <recommendedName>
        <fullName evidence="6">Ribosome-recycling factor</fullName>
        <shortName evidence="6">RRF</shortName>
    </recommendedName>
    <alternativeName>
        <fullName evidence="6">Ribosome-releasing factor</fullName>
    </alternativeName>
</protein>
<dbReference type="RefSeq" id="WP_109235938.1">
    <property type="nucleotide sequence ID" value="NZ_BMXZ01000001.1"/>
</dbReference>
<dbReference type="EMBL" id="QEWR01000002">
    <property type="protein sequence ID" value="PWD84808.1"/>
    <property type="molecule type" value="Genomic_DNA"/>
</dbReference>
<evidence type="ECO:0000256" key="4">
    <source>
        <dbReference type="ARBA" id="ARBA00022917"/>
    </source>
</evidence>
<dbReference type="FunFam" id="1.10.132.20:FF:000001">
    <property type="entry name" value="Ribosome-recycling factor"/>
    <property type="match status" value="1"/>
</dbReference>
<dbReference type="Pfam" id="PF01765">
    <property type="entry name" value="RRF"/>
    <property type="match status" value="1"/>
</dbReference>
<name>A0A2U2ANT2_9GAMM</name>
<dbReference type="Proteomes" id="UP000244948">
    <property type="component" value="Unassembled WGS sequence"/>
</dbReference>
<evidence type="ECO:0000256" key="3">
    <source>
        <dbReference type="ARBA" id="ARBA00022490"/>
    </source>
</evidence>
<dbReference type="InterPro" id="IPR036191">
    <property type="entry name" value="RRF_sf"/>
</dbReference>
<dbReference type="PANTHER" id="PTHR20982:SF3">
    <property type="entry name" value="MITOCHONDRIAL RIBOSOME RECYCLING FACTOR PSEUDO 1"/>
    <property type="match status" value="1"/>
</dbReference>
<dbReference type="GO" id="GO:0002184">
    <property type="term" value="P:cytoplasmic translational termination"/>
    <property type="evidence" value="ECO:0007669"/>
    <property type="project" value="TreeGrafter"/>
</dbReference>
<keyword evidence="4 6" id="KW-0648">Protein biosynthesis</keyword>
<evidence type="ECO:0000256" key="6">
    <source>
        <dbReference type="HAMAP-Rule" id="MF_00040"/>
    </source>
</evidence>
<feature type="domain" description="Ribosome recycling factor" evidence="7">
    <location>
        <begin position="22"/>
        <end position="183"/>
    </location>
</feature>
<dbReference type="PANTHER" id="PTHR20982">
    <property type="entry name" value="RIBOSOME RECYCLING FACTOR"/>
    <property type="match status" value="1"/>
</dbReference>
<reference evidence="8 9" key="1">
    <citation type="journal article" date="2018" name="Genome Announc.">
        <title>Ignatzschineria cameli sp. nov., isolated from necrotic foot tissue of dromedaries (Camelus dromedarius) and associated maggots (Wohlfahrtia species) in Dubai.</title>
        <authorList>
            <person name="Tsang C.C."/>
            <person name="Tang J.Y."/>
            <person name="Fong J.Y."/>
            <person name="Kinne J."/>
            <person name="Lee H.H."/>
            <person name="Joseph M."/>
            <person name="Jose S."/>
            <person name="Schuster R.K."/>
            <person name="Tang Y."/>
            <person name="Sivakumar S."/>
            <person name="Chen J.H."/>
            <person name="Teng J.L."/>
            <person name="Lau S.K."/>
            <person name="Wernery U."/>
            <person name="Woo P.C."/>
        </authorList>
    </citation>
    <scope>NUCLEOTIDE SEQUENCE [LARGE SCALE GENOMIC DNA]</scope>
    <source>
        <strain evidence="8 9">KCTC 22643</strain>
    </source>
</reference>
<evidence type="ECO:0000256" key="2">
    <source>
        <dbReference type="ARBA" id="ARBA00005912"/>
    </source>
</evidence>
<evidence type="ECO:0000313" key="8">
    <source>
        <dbReference type="EMBL" id="PWD84808.1"/>
    </source>
</evidence>
<comment type="caution">
    <text evidence="8">The sequence shown here is derived from an EMBL/GenBank/DDBJ whole genome shotgun (WGS) entry which is preliminary data.</text>
</comment>
<dbReference type="Gene3D" id="1.10.132.20">
    <property type="entry name" value="Ribosome-recycling factor"/>
    <property type="match status" value="1"/>
</dbReference>